<comment type="similarity">
    <text evidence="2">Belongs to the DODA-type extradiol aromatic ring-opening dioxygenase family.</text>
</comment>
<keyword evidence="5" id="KW-0560">Oxidoreductase</keyword>
<dbReference type="GO" id="GO:0008198">
    <property type="term" value="F:ferrous iron binding"/>
    <property type="evidence" value="ECO:0007669"/>
    <property type="project" value="InterPro"/>
</dbReference>
<dbReference type="EMBL" id="FOLY01000004">
    <property type="protein sequence ID" value="SFC65681.1"/>
    <property type="molecule type" value="Genomic_DNA"/>
</dbReference>
<dbReference type="PIRSF" id="PIRSF006157">
    <property type="entry name" value="Doxgns_DODA"/>
    <property type="match status" value="1"/>
</dbReference>
<dbReference type="STRING" id="402385.SAMN05421848_2251"/>
<name>A0A1I1KY55_9GAMM</name>
<evidence type="ECO:0000256" key="1">
    <source>
        <dbReference type="ARBA" id="ARBA00001947"/>
    </source>
</evidence>
<dbReference type="CDD" id="cd07363">
    <property type="entry name" value="45_DOPA_Dioxygenase"/>
    <property type="match status" value="1"/>
</dbReference>
<proteinExistence type="inferred from homology"/>
<keyword evidence="3" id="KW-0479">Metal-binding</keyword>
<dbReference type="RefSeq" id="WP_090133975.1">
    <property type="nucleotide sequence ID" value="NZ_FOLY01000004.1"/>
</dbReference>
<dbReference type="Proteomes" id="UP000199046">
    <property type="component" value="Unassembled WGS sequence"/>
</dbReference>
<dbReference type="InterPro" id="IPR014436">
    <property type="entry name" value="Extradiol_dOase_DODA"/>
</dbReference>
<comment type="cofactor">
    <cofactor evidence="1">
        <name>Zn(2+)</name>
        <dbReference type="ChEBI" id="CHEBI:29105"/>
    </cofactor>
</comment>
<dbReference type="PANTHER" id="PTHR30096">
    <property type="entry name" value="4,5-DOPA DIOXYGENASE EXTRADIOL-LIKE PROTEIN"/>
    <property type="match status" value="1"/>
</dbReference>
<dbReference type="SUPFAM" id="SSF53213">
    <property type="entry name" value="LigB-like"/>
    <property type="match status" value="1"/>
</dbReference>
<keyword evidence="8" id="KW-1185">Reference proteome</keyword>
<evidence type="ECO:0000313" key="7">
    <source>
        <dbReference type="EMBL" id="SFC65681.1"/>
    </source>
</evidence>
<dbReference type="PANTHER" id="PTHR30096:SF0">
    <property type="entry name" value="4,5-DOPA DIOXYGENASE EXTRADIOL-LIKE PROTEIN"/>
    <property type="match status" value="1"/>
</dbReference>
<evidence type="ECO:0000313" key="8">
    <source>
        <dbReference type="Proteomes" id="UP000199046"/>
    </source>
</evidence>
<gene>
    <name evidence="7" type="ORF">SAMN05421848_2251</name>
</gene>
<keyword evidence="4" id="KW-0862">Zinc</keyword>
<protein>
    <submittedName>
        <fullName evidence="7">4,5-DOPA dioxygenase extradiol</fullName>
    </submittedName>
</protein>
<dbReference type="Pfam" id="PF02900">
    <property type="entry name" value="LigB"/>
    <property type="match status" value="1"/>
</dbReference>
<dbReference type="GO" id="GO:0008270">
    <property type="term" value="F:zinc ion binding"/>
    <property type="evidence" value="ECO:0007669"/>
    <property type="project" value="InterPro"/>
</dbReference>
<reference evidence="8" key="1">
    <citation type="submission" date="2016-10" db="EMBL/GenBank/DDBJ databases">
        <authorList>
            <person name="Varghese N."/>
            <person name="Submissions S."/>
        </authorList>
    </citation>
    <scope>NUCLEOTIDE SEQUENCE [LARGE SCALE GENOMIC DNA]</scope>
    <source>
        <strain evidence="8">DSM 23439</strain>
    </source>
</reference>
<dbReference type="OrthoDB" id="9790889at2"/>
<evidence type="ECO:0000256" key="4">
    <source>
        <dbReference type="ARBA" id="ARBA00022833"/>
    </source>
</evidence>
<organism evidence="7 8">
    <name type="scientific">Kushneria avicenniae</name>
    <dbReference type="NCBI Taxonomy" id="402385"/>
    <lineage>
        <taxon>Bacteria</taxon>
        <taxon>Pseudomonadati</taxon>
        <taxon>Pseudomonadota</taxon>
        <taxon>Gammaproteobacteria</taxon>
        <taxon>Oceanospirillales</taxon>
        <taxon>Halomonadaceae</taxon>
        <taxon>Kushneria</taxon>
    </lineage>
</organism>
<evidence type="ECO:0000256" key="3">
    <source>
        <dbReference type="ARBA" id="ARBA00022723"/>
    </source>
</evidence>
<dbReference type="Gene3D" id="3.40.830.10">
    <property type="entry name" value="LigB-like"/>
    <property type="match status" value="1"/>
</dbReference>
<feature type="domain" description="Extradiol ring-cleavage dioxygenase class III enzyme subunit B" evidence="6">
    <location>
        <begin position="5"/>
        <end position="233"/>
    </location>
</feature>
<dbReference type="InterPro" id="IPR004183">
    <property type="entry name" value="Xdiol_dOase_suB"/>
</dbReference>
<dbReference type="AlphaFoldDB" id="A0A1I1KY55"/>
<keyword evidence="7" id="KW-0223">Dioxygenase</keyword>
<accession>A0A1I1KY55</accession>
<evidence type="ECO:0000259" key="6">
    <source>
        <dbReference type="Pfam" id="PF02900"/>
    </source>
</evidence>
<dbReference type="GO" id="GO:0016702">
    <property type="term" value="F:oxidoreductase activity, acting on single donors with incorporation of molecular oxygen, incorporation of two atoms of oxygen"/>
    <property type="evidence" value="ECO:0007669"/>
    <property type="project" value="UniProtKB-ARBA"/>
</dbReference>
<sequence>MAQVLFISHGSPMEALDQGDSASAWRALANQIKRPARIVVASAHWSGFPTRLTGSQTPRTIHDFEGFPAPLYDLQYPAPGEPRLARDVACRLSAAGLQSWIDPERGLDHGMWVPLRHLYPDADIPVVGISISARHDADWHYYLGRQLAQALDDDTLLICSGSITHNLGDTRGDSAEVSGYVDAFQTWISQQMAQRNDAALLDYRRQAPAAVRAHPTDEHLLPLFVALGAGDTRAPQRFNAVVSHQALAMDAYLFERATLDHAPELSRPTRSLVSVGR</sequence>
<evidence type="ECO:0000256" key="2">
    <source>
        <dbReference type="ARBA" id="ARBA00007581"/>
    </source>
</evidence>
<evidence type="ECO:0000256" key="5">
    <source>
        <dbReference type="ARBA" id="ARBA00023002"/>
    </source>
</evidence>